<keyword evidence="3" id="KW-1185">Reference proteome</keyword>
<sequence length="328" mass="36046">MEEIPGISGRRVYETLRARGAIGRDELQSALAVSPKSLGLVLDELSALRMVKETASGDGIVALPPSAALSQLLVEQCDQLRDYSRQLLQRADAVERLLADHAFLPAGEQADLSMTVITERAEIRRFFDDLAEVTTSTVESMHPGPLPEARQLAASLDRDRRLLDRGVTVRSLYPSSFFAATRLRRYFQSAVEIGTEVRLCAHVPTDLLIVDRELVLLPLDPVNPGSGICMLRGGPLVQAGLAFFEHCWHQAHLIDAEHQRTAPDGPGEQQRALLRMLADGVKDDRIARVLGISPRTLSRLISELLVDLQAKSRFEAGVKAVQLGWLAP</sequence>
<dbReference type="InterPro" id="IPR000792">
    <property type="entry name" value="Tscrpt_reg_LuxR_C"/>
</dbReference>
<dbReference type="Proteomes" id="UP001500897">
    <property type="component" value="Unassembled WGS sequence"/>
</dbReference>
<dbReference type="PANTHER" id="PTHR34293:SF1">
    <property type="entry name" value="HTH-TYPE TRANSCRIPTIONAL REGULATOR TRMBL2"/>
    <property type="match status" value="1"/>
</dbReference>
<gene>
    <name evidence="2" type="ORF">GCM10009759_39570</name>
</gene>
<name>A0ABN2X3Q2_9ACTN</name>
<accession>A0ABN2X3Q2</accession>
<protein>
    <recommendedName>
        <fullName evidence="1">HTH luxR-type domain-containing protein</fullName>
    </recommendedName>
</protein>
<dbReference type="EMBL" id="BAAANS010000026">
    <property type="protein sequence ID" value="GAA2103823.1"/>
    <property type="molecule type" value="Genomic_DNA"/>
</dbReference>
<dbReference type="SMART" id="SM00421">
    <property type="entry name" value="HTH_LUXR"/>
    <property type="match status" value="1"/>
</dbReference>
<dbReference type="Gene3D" id="1.10.10.10">
    <property type="entry name" value="Winged helix-like DNA-binding domain superfamily/Winged helix DNA-binding domain"/>
    <property type="match status" value="1"/>
</dbReference>
<reference evidence="2 3" key="1">
    <citation type="journal article" date="2019" name="Int. J. Syst. Evol. Microbiol.">
        <title>The Global Catalogue of Microorganisms (GCM) 10K type strain sequencing project: providing services to taxonomists for standard genome sequencing and annotation.</title>
        <authorList>
            <consortium name="The Broad Institute Genomics Platform"/>
            <consortium name="The Broad Institute Genome Sequencing Center for Infectious Disease"/>
            <person name="Wu L."/>
            <person name="Ma J."/>
        </authorList>
    </citation>
    <scope>NUCLEOTIDE SEQUENCE [LARGE SCALE GENOMIC DNA]</scope>
    <source>
        <strain evidence="2 3">JCM 14559</strain>
    </source>
</reference>
<organism evidence="2 3">
    <name type="scientific">Kitasatospora saccharophila</name>
    <dbReference type="NCBI Taxonomy" id="407973"/>
    <lineage>
        <taxon>Bacteria</taxon>
        <taxon>Bacillati</taxon>
        <taxon>Actinomycetota</taxon>
        <taxon>Actinomycetes</taxon>
        <taxon>Kitasatosporales</taxon>
        <taxon>Streptomycetaceae</taxon>
        <taxon>Kitasatospora</taxon>
    </lineage>
</organism>
<evidence type="ECO:0000313" key="3">
    <source>
        <dbReference type="Proteomes" id="UP001500897"/>
    </source>
</evidence>
<dbReference type="SUPFAM" id="SSF46894">
    <property type="entry name" value="C-terminal effector domain of the bipartite response regulators"/>
    <property type="match status" value="1"/>
</dbReference>
<evidence type="ECO:0000313" key="2">
    <source>
        <dbReference type="EMBL" id="GAA2103823.1"/>
    </source>
</evidence>
<dbReference type="InterPro" id="IPR016032">
    <property type="entry name" value="Sig_transdc_resp-reg_C-effctor"/>
</dbReference>
<dbReference type="InterPro" id="IPR036388">
    <property type="entry name" value="WH-like_DNA-bd_sf"/>
</dbReference>
<evidence type="ECO:0000259" key="1">
    <source>
        <dbReference type="SMART" id="SM00421"/>
    </source>
</evidence>
<dbReference type="PANTHER" id="PTHR34293">
    <property type="entry name" value="HTH-TYPE TRANSCRIPTIONAL REGULATOR TRMBL2"/>
    <property type="match status" value="1"/>
</dbReference>
<feature type="domain" description="HTH luxR-type" evidence="1">
    <location>
        <begin position="263"/>
        <end position="320"/>
    </location>
</feature>
<dbReference type="InterPro" id="IPR051797">
    <property type="entry name" value="TrmB-like"/>
</dbReference>
<dbReference type="Pfam" id="PF00196">
    <property type="entry name" value="GerE"/>
    <property type="match status" value="1"/>
</dbReference>
<proteinExistence type="predicted"/>
<comment type="caution">
    <text evidence="2">The sequence shown here is derived from an EMBL/GenBank/DDBJ whole genome shotgun (WGS) entry which is preliminary data.</text>
</comment>